<dbReference type="SUPFAM" id="SSF51604">
    <property type="entry name" value="Enolase C-terminal domain-like"/>
    <property type="match status" value="1"/>
</dbReference>
<dbReference type="Proteomes" id="UP000247465">
    <property type="component" value="Chromosome"/>
</dbReference>
<dbReference type="SMART" id="SM00922">
    <property type="entry name" value="MR_MLE"/>
    <property type="match status" value="1"/>
</dbReference>
<dbReference type="InterPro" id="IPR029065">
    <property type="entry name" value="Enolase_C-like"/>
</dbReference>
<dbReference type="Gene3D" id="3.30.390.10">
    <property type="entry name" value="Enolase-like, N-terminal domain"/>
    <property type="match status" value="1"/>
</dbReference>
<dbReference type="SFLD" id="SFLDS00001">
    <property type="entry name" value="Enolase"/>
    <property type="match status" value="1"/>
</dbReference>
<dbReference type="PANTHER" id="PTHR48080">
    <property type="entry name" value="D-GALACTONATE DEHYDRATASE-RELATED"/>
    <property type="match status" value="1"/>
</dbReference>
<dbReference type="KEGG" id="mtar:DF168_01800"/>
<evidence type="ECO:0000313" key="3">
    <source>
        <dbReference type="Proteomes" id="UP000247465"/>
    </source>
</evidence>
<evidence type="ECO:0000259" key="1">
    <source>
        <dbReference type="SMART" id="SM00922"/>
    </source>
</evidence>
<dbReference type="InterPro" id="IPR036849">
    <property type="entry name" value="Enolase-like_C_sf"/>
</dbReference>
<dbReference type="Pfam" id="PF02746">
    <property type="entry name" value="MR_MLE_N"/>
    <property type="match status" value="1"/>
</dbReference>
<feature type="domain" description="Mandelate racemase/muconate lactonizing enzyme C-terminal" evidence="1">
    <location>
        <begin position="148"/>
        <end position="244"/>
    </location>
</feature>
<dbReference type="InterPro" id="IPR034593">
    <property type="entry name" value="DgoD-like"/>
</dbReference>
<keyword evidence="2" id="KW-0456">Lyase</keyword>
<dbReference type="Gene3D" id="3.20.20.120">
    <property type="entry name" value="Enolase-like C-terminal domain"/>
    <property type="match status" value="1"/>
</dbReference>
<dbReference type="InterPro" id="IPR029017">
    <property type="entry name" value="Enolase-like_N"/>
</dbReference>
<dbReference type="InterPro" id="IPR013341">
    <property type="entry name" value="Mandelate_racemase_N_dom"/>
</dbReference>
<dbReference type="Pfam" id="PF13378">
    <property type="entry name" value="MR_MLE_C"/>
    <property type="match status" value="1"/>
</dbReference>
<name>A0A2Z4AG58_9BACT</name>
<dbReference type="SUPFAM" id="SSF54826">
    <property type="entry name" value="Enolase N-terminal domain-like"/>
    <property type="match status" value="1"/>
</dbReference>
<evidence type="ECO:0000313" key="2">
    <source>
        <dbReference type="EMBL" id="AWT60585.1"/>
    </source>
</evidence>
<reference evidence="2 3" key="1">
    <citation type="submission" date="2018-06" db="EMBL/GenBank/DDBJ databases">
        <title>Draft Genome Sequence of a Novel Marine Bacterium Related to the Verrucomicrobia.</title>
        <authorList>
            <person name="Vosseberg J."/>
            <person name="Martijn J."/>
            <person name="Ettema T.J.G."/>
        </authorList>
    </citation>
    <scope>NUCLEOTIDE SEQUENCE [LARGE SCALE GENOMIC DNA]</scope>
    <source>
        <strain evidence="2">TARA_B100001123</strain>
    </source>
</reference>
<protein>
    <submittedName>
        <fullName evidence="2">L-talarate/galactarate dehydratase</fullName>
        <ecNumber evidence="2">4.2.1.156</ecNumber>
    </submittedName>
</protein>
<dbReference type="GO" id="GO:0016829">
    <property type="term" value="F:lyase activity"/>
    <property type="evidence" value="ECO:0007669"/>
    <property type="project" value="UniProtKB-KW"/>
</dbReference>
<dbReference type="InterPro" id="IPR013342">
    <property type="entry name" value="Mandelate_racemase_C"/>
</dbReference>
<proteinExistence type="predicted"/>
<accession>A0A2Z4AG58</accession>
<dbReference type="EMBL" id="CP029803">
    <property type="protein sequence ID" value="AWT60585.1"/>
    <property type="molecule type" value="Genomic_DNA"/>
</dbReference>
<dbReference type="EC" id="4.2.1.156" evidence="2"/>
<dbReference type="AlphaFoldDB" id="A0A2Z4AG58"/>
<sequence length="372" mass="41732">MKITAIKLSILESPSEDRIFGLQNVPGMARIRWTHSVEKTQPGFVQVLHVETDEGIEGVVTASNQDLRANLEQLRILVVGENPLDRERIWQKLHQGTRWVYRHPGWFATLDNCLWDIAGKAAGLPVYHLIGRVRESMPCYLNIGGATIEDAVEDAEKAVEEGFPATKDHFYHDVAENIRWLTAIRKAVGEKIDCMHDPVAIYTYEEAVRIGRALEELNYRWLEEPLPERLLNRMQQLCSTLDIPILAPETMMNDVDLSAQWLISGATDLIRVTAVHGTTSALKLAHLAEMHGTTVEINGDGGLYGLVHAHVLSAISNTSYYEYFRGGDEYGKEIGLENPVVPINGHIKAPDGPGWGAVWDFDRFKKKLVATY</sequence>
<organism evidence="2 3">
    <name type="scientific">Candidatus Moanibacter tarae</name>
    <dbReference type="NCBI Taxonomy" id="2200854"/>
    <lineage>
        <taxon>Bacteria</taxon>
        <taxon>Pseudomonadati</taxon>
        <taxon>Verrucomicrobiota</taxon>
        <taxon>Opitutia</taxon>
        <taxon>Puniceicoccales</taxon>
        <taxon>Puniceicoccales incertae sedis</taxon>
        <taxon>Candidatus Moanibacter</taxon>
    </lineage>
</organism>
<gene>
    <name evidence="2" type="ORF">DF168_01800</name>
</gene>